<keyword evidence="2" id="KW-0472">Membrane</keyword>
<evidence type="ECO:0000313" key="3">
    <source>
        <dbReference type="EMBL" id="KAF9577779.1"/>
    </source>
</evidence>
<gene>
    <name evidence="3" type="ORF">BGW38_006787</name>
</gene>
<feature type="region of interest" description="Disordered" evidence="1">
    <location>
        <begin position="1"/>
        <end position="39"/>
    </location>
</feature>
<dbReference type="Proteomes" id="UP000780801">
    <property type="component" value="Unassembled WGS sequence"/>
</dbReference>
<keyword evidence="2" id="KW-0812">Transmembrane</keyword>
<organism evidence="3 4">
    <name type="scientific">Lunasporangiospora selenospora</name>
    <dbReference type="NCBI Taxonomy" id="979761"/>
    <lineage>
        <taxon>Eukaryota</taxon>
        <taxon>Fungi</taxon>
        <taxon>Fungi incertae sedis</taxon>
        <taxon>Mucoromycota</taxon>
        <taxon>Mortierellomycotina</taxon>
        <taxon>Mortierellomycetes</taxon>
        <taxon>Mortierellales</taxon>
        <taxon>Mortierellaceae</taxon>
        <taxon>Lunasporangiospora</taxon>
    </lineage>
</organism>
<reference evidence="3" key="1">
    <citation type="journal article" date="2020" name="Fungal Divers.">
        <title>Resolving the Mortierellaceae phylogeny through synthesis of multi-gene phylogenetics and phylogenomics.</title>
        <authorList>
            <person name="Vandepol N."/>
            <person name="Liber J."/>
            <person name="Desiro A."/>
            <person name="Na H."/>
            <person name="Kennedy M."/>
            <person name="Barry K."/>
            <person name="Grigoriev I.V."/>
            <person name="Miller A.N."/>
            <person name="O'Donnell K."/>
            <person name="Stajich J.E."/>
            <person name="Bonito G."/>
        </authorList>
    </citation>
    <scope>NUCLEOTIDE SEQUENCE</scope>
    <source>
        <strain evidence="3">KOD1015</strain>
    </source>
</reference>
<evidence type="ECO:0000256" key="2">
    <source>
        <dbReference type="SAM" id="Phobius"/>
    </source>
</evidence>
<dbReference type="AlphaFoldDB" id="A0A9P6KA29"/>
<name>A0A9P6KA29_9FUNG</name>
<dbReference type="EMBL" id="JAABOA010004380">
    <property type="protein sequence ID" value="KAF9577779.1"/>
    <property type="molecule type" value="Genomic_DNA"/>
</dbReference>
<evidence type="ECO:0000313" key="4">
    <source>
        <dbReference type="Proteomes" id="UP000780801"/>
    </source>
</evidence>
<feature type="non-terminal residue" evidence="3">
    <location>
        <position position="69"/>
    </location>
</feature>
<sequence>PHPSQTEPPIEYGGAQSTRHNGAAAAAGAGTTNRRPPRRRAIRLASTALPAVLVLMVGYIYYVYTVRVC</sequence>
<keyword evidence="2" id="KW-1133">Transmembrane helix</keyword>
<keyword evidence="4" id="KW-1185">Reference proteome</keyword>
<comment type="caution">
    <text evidence="3">The sequence shown here is derived from an EMBL/GenBank/DDBJ whole genome shotgun (WGS) entry which is preliminary data.</text>
</comment>
<proteinExistence type="predicted"/>
<feature type="transmembrane region" description="Helical" evidence="2">
    <location>
        <begin position="44"/>
        <end position="64"/>
    </location>
</feature>
<feature type="non-terminal residue" evidence="3">
    <location>
        <position position="1"/>
    </location>
</feature>
<evidence type="ECO:0000256" key="1">
    <source>
        <dbReference type="SAM" id="MobiDB-lite"/>
    </source>
</evidence>
<protein>
    <submittedName>
        <fullName evidence="3">Uncharacterized protein</fullName>
    </submittedName>
</protein>
<accession>A0A9P6KA29</accession>